<protein>
    <recommendedName>
        <fullName evidence="1">proline--tRNA ligase</fullName>
        <ecNumber evidence="1">6.1.1.15</ecNumber>
    </recommendedName>
    <alternativeName>
        <fullName evidence="6">Prolyl-tRNA synthetase</fullName>
    </alternativeName>
</protein>
<dbReference type="PRINTS" id="PR01046">
    <property type="entry name" value="TRNASYNTHPRO"/>
</dbReference>
<keyword evidence="11" id="KW-1185">Reference proteome</keyword>
<evidence type="ECO:0000313" key="10">
    <source>
        <dbReference type="EMBL" id="PSC72151.1"/>
    </source>
</evidence>
<evidence type="ECO:0000256" key="6">
    <source>
        <dbReference type="ARBA" id="ARBA00029731"/>
    </source>
</evidence>
<dbReference type="SMART" id="SM00946">
    <property type="entry name" value="ProRS-C_1"/>
    <property type="match status" value="1"/>
</dbReference>
<dbReference type="GO" id="GO:0017101">
    <property type="term" value="C:aminoacyl-tRNA synthetase multienzyme complex"/>
    <property type="evidence" value="ECO:0007669"/>
    <property type="project" value="TreeGrafter"/>
</dbReference>
<dbReference type="FunFam" id="3.30.930.10:FF:000023">
    <property type="entry name" value="Proline--tRNA ligase"/>
    <property type="match status" value="1"/>
</dbReference>
<evidence type="ECO:0000256" key="5">
    <source>
        <dbReference type="ARBA" id="ARBA00023146"/>
    </source>
</evidence>
<dbReference type="InterPro" id="IPR033721">
    <property type="entry name" value="ProRS_core_arch_euk"/>
</dbReference>
<dbReference type="Gene3D" id="3.40.50.800">
    <property type="entry name" value="Anticodon-binding domain"/>
    <property type="match status" value="1"/>
</dbReference>
<evidence type="ECO:0000256" key="3">
    <source>
        <dbReference type="ARBA" id="ARBA00022741"/>
    </source>
</evidence>
<dbReference type="Proteomes" id="UP000239649">
    <property type="component" value="Unassembled WGS sequence"/>
</dbReference>
<dbReference type="GO" id="GO:0005524">
    <property type="term" value="F:ATP binding"/>
    <property type="evidence" value="ECO:0007669"/>
    <property type="project" value="UniProtKB-KW"/>
</dbReference>
<organism evidence="10 11">
    <name type="scientific">Micractinium conductrix</name>
    <dbReference type="NCBI Taxonomy" id="554055"/>
    <lineage>
        <taxon>Eukaryota</taxon>
        <taxon>Viridiplantae</taxon>
        <taxon>Chlorophyta</taxon>
        <taxon>core chlorophytes</taxon>
        <taxon>Trebouxiophyceae</taxon>
        <taxon>Chlorellales</taxon>
        <taxon>Chlorellaceae</taxon>
        <taxon>Chlorella clade</taxon>
        <taxon>Micractinium</taxon>
    </lineage>
</organism>
<dbReference type="GO" id="GO:0005737">
    <property type="term" value="C:cytoplasm"/>
    <property type="evidence" value="ECO:0007669"/>
    <property type="project" value="InterPro"/>
</dbReference>
<dbReference type="InterPro" id="IPR017449">
    <property type="entry name" value="Pro-tRNA_synth_II"/>
</dbReference>
<dbReference type="InterPro" id="IPR036621">
    <property type="entry name" value="Anticodon-bd_dom_sf"/>
</dbReference>
<dbReference type="InterPro" id="IPR045864">
    <property type="entry name" value="aa-tRNA-synth_II/BPL/LPL"/>
</dbReference>
<dbReference type="Gene3D" id="3.30.110.30">
    <property type="entry name" value="C-terminal domain of ProRS"/>
    <property type="match status" value="1"/>
</dbReference>
<dbReference type="InterPro" id="IPR002316">
    <property type="entry name" value="Pro-tRNA-ligase_IIa"/>
</dbReference>
<evidence type="ECO:0000259" key="9">
    <source>
        <dbReference type="PROSITE" id="PS50862"/>
    </source>
</evidence>
<dbReference type="GO" id="GO:0006433">
    <property type="term" value="P:prolyl-tRNA aminoacylation"/>
    <property type="evidence" value="ECO:0007669"/>
    <property type="project" value="InterPro"/>
</dbReference>
<dbReference type="Pfam" id="PF03129">
    <property type="entry name" value="HGTP_anticodon"/>
    <property type="match status" value="1"/>
</dbReference>
<dbReference type="SUPFAM" id="SSF52954">
    <property type="entry name" value="Class II aaRS ABD-related"/>
    <property type="match status" value="1"/>
</dbReference>
<keyword evidence="2" id="KW-0436">Ligase</keyword>
<dbReference type="PANTHER" id="PTHR43382:SF3">
    <property type="entry name" value="PROLINE--TRNA LIGASE, CHLOROPLASTIC_MITOCHONDRIAL"/>
    <property type="match status" value="1"/>
</dbReference>
<dbReference type="GO" id="GO:0004827">
    <property type="term" value="F:proline-tRNA ligase activity"/>
    <property type="evidence" value="ECO:0007669"/>
    <property type="project" value="UniProtKB-EC"/>
</dbReference>
<gene>
    <name evidence="10" type="ORF">C2E20_4480</name>
</gene>
<dbReference type="STRING" id="554055.A0A2P6VDL1"/>
<comment type="caution">
    <text evidence="10">The sequence shown here is derived from an EMBL/GenBank/DDBJ whole genome shotgun (WGS) entry which is preliminary data.</text>
</comment>
<proteinExistence type="inferred from homology"/>
<comment type="catalytic activity">
    <reaction evidence="7">
        <text>tRNA(Pro) + L-proline + ATP = L-prolyl-tRNA(Pro) + AMP + diphosphate</text>
        <dbReference type="Rhea" id="RHEA:14305"/>
        <dbReference type="Rhea" id="RHEA-COMP:9700"/>
        <dbReference type="Rhea" id="RHEA-COMP:9702"/>
        <dbReference type="ChEBI" id="CHEBI:30616"/>
        <dbReference type="ChEBI" id="CHEBI:33019"/>
        <dbReference type="ChEBI" id="CHEBI:60039"/>
        <dbReference type="ChEBI" id="CHEBI:78442"/>
        <dbReference type="ChEBI" id="CHEBI:78532"/>
        <dbReference type="ChEBI" id="CHEBI:456215"/>
        <dbReference type="EC" id="6.1.1.15"/>
    </reaction>
</comment>
<keyword evidence="5" id="KW-0030">Aminoacyl-tRNA synthetase</keyword>
<keyword evidence="3" id="KW-0547">Nucleotide-binding</keyword>
<dbReference type="InterPro" id="IPR004499">
    <property type="entry name" value="Pro-tRNA-ligase_IIa_arc-type"/>
</dbReference>
<dbReference type="PANTHER" id="PTHR43382">
    <property type="entry name" value="PROLYL-TRNA SYNTHETASE"/>
    <property type="match status" value="1"/>
</dbReference>
<feature type="domain" description="Aminoacyl-transfer RNA synthetases class-II family profile" evidence="9">
    <location>
        <begin position="106"/>
        <end position="354"/>
    </location>
</feature>
<dbReference type="InterPro" id="IPR002314">
    <property type="entry name" value="aa-tRNA-synt_IIb"/>
</dbReference>
<accession>A0A2P6VDL1</accession>
<dbReference type="SUPFAM" id="SSF55681">
    <property type="entry name" value="Class II aaRS and biotin synthetases"/>
    <property type="match status" value="1"/>
</dbReference>
<dbReference type="EMBL" id="LHPF02000011">
    <property type="protein sequence ID" value="PSC72151.1"/>
    <property type="molecule type" value="Genomic_DNA"/>
</dbReference>
<dbReference type="CDD" id="cd00862">
    <property type="entry name" value="ProRS_anticodon_zinc"/>
    <property type="match status" value="1"/>
</dbReference>
<dbReference type="OrthoDB" id="1350766at2759"/>
<feature type="region of interest" description="Disordered" evidence="8">
    <location>
        <begin position="47"/>
        <end position="80"/>
    </location>
</feature>
<feature type="compositionally biased region" description="Low complexity" evidence="8">
    <location>
        <begin position="47"/>
        <end position="70"/>
    </location>
</feature>
<evidence type="ECO:0000313" key="11">
    <source>
        <dbReference type="Proteomes" id="UP000239649"/>
    </source>
</evidence>
<reference evidence="10 11" key="1">
    <citation type="journal article" date="2018" name="Plant J.">
        <title>Genome sequences of Chlorella sorokiniana UTEX 1602 and Micractinium conductrix SAG 241.80: implications to maltose excretion by a green alga.</title>
        <authorList>
            <person name="Arriola M.B."/>
            <person name="Velmurugan N."/>
            <person name="Zhang Y."/>
            <person name="Plunkett M.H."/>
            <person name="Hondzo H."/>
            <person name="Barney B.M."/>
        </authorList>
    </citation>
    <scope>NUCLEOTIDE SEQUENCE [LARGE SCALE GENOMIC DNA]</scope>
    <source>
        <strain evidence="10 11">SAG 241.80</strain>
    </source>
</reference>
<dbReference type="InterPro" id="IPR004154">
    <property type="entry name" value="Anticodon-bd"/>
</dbReference>
<dbReference type="AlphaFoldDB" id="A0A2P6VDL1"/>
<dbReference type="SUPFAM" id="SSF64586">
    <property type="entry name" value="C-terminal domain of ProRS"/>
    <property type="match status" value="1"/>
</dbReference>
<dbReference type="HAMAP" id="MF_01571">
    <property type="entry name" value="Pro_tRNA_synth_type3"/>
    <property type="match status" value="1"/>
</dbReference>
<dbReference type="PROSITE" id="PS50862">
    <property type="entry name" value="AA_TRNA_LIGASE_II"/>
    <property type="match status" value="1"/>
</dbReference>
<evidence type="ECO:0000256" key="1">
    <source>
        <dbReference type="ARBA" id="ARBA00012831"/>
    </source>
</evidence>
<dbReference type="InterPro" id="IPR006195">
    <property type="entry name" value="aa-tRNA-synth_II"/>
</dbReference>
<evidence type="ECO:0000256" key="8">
    <source>
        <dbReference type="SAM" id="MobiDB-lite"/>
    </source>
</evidence>
<evidence type="ECO:0000256" key="7">
    <source>
        <dbReference type="ARBA" id="ARBA00047671"/>
    </source>
</evidence>
<dbReference type="Gene3D" id="3.30.930.10">
    <property type="entry name" value="Bira Bifunctional Protein, Domain 2"/>
    <property type="match status" value="1"/>
</dbReference>
<dbReference type="Pfam" id="PF00587">
    <property type="entry name" value="tRNA-synt_2b"/>
    <property type="match status" value="1"/>
</dbReference>
<sequence length="723" mass="79057">MSLTRTLVPGCLRGSAWLARAVQRSSSRQATRLNRLLVSAAAQAEAAEPQAGGKQQKQQQKQKQQKQQGGSKKGEAKAITPKSEDFSRWYLDVVRECQLADYGPVRGTMVIRPYGYAIWEGVQTHLDKAFKETGHQNAYFPQLIPLSFLQKEADHVEGFAPELALVTQGGGKELEEPLVVRPTSETIVNHMFAQWVQSYRDLPLLINQWANVHRWEMRTRPFVRTLEFLWQEGHTAHATPEEAEEETIRMLRIYEDFAWNVAAMPVVAGRKSRIESFAGANCTYTIEAMMGDRRALQAGTSHNLGDNFAKAFGTRYLDEAGQLQFVHQSSWGVSTRMVGGIIMTHGDDAGLRLPPRLAPIQVVIVPIIKKDVDASGVTAAVAALETALKAAGGRVKVDASTDKTPGWKFNQYEMKGVPLRVEVGPRDVEQGTCVAARRDVRGKEGKQMGVPLEPQAFVAYAQGLLDEIQAGMLAQAKEFRDSNIVDVGSYAELQAAVAEGKWARGPWAGCDDDERRVKEETSATLRCFPFEQPQHSGVCFMTGQPATEPGSRPYKRTAAQARGAKNITTGFSSFAFKSLAVSWCSGTVFGLASWMVFQGPLGPALSFLSGTGFGFIGGLVSTWRTDAHEVLLLTRKFPALIEHHVRISEAGHELEGRTFDEWAADLARSPRKQGIAIAAMYSAAPALDRIRQESEDALVAAYCAREAEVAAASAGSTGSADDG</sequence>
<dbReference type="CDD" id="cd00778">
    <property type="entry name" value="ProRS_core_arch_euk"/>
    <property type="match status" value="1"/>
</dbReference>
<name>A0A2P6VDL1_9CHLO</name>
<dbReference type="NCBIfam" id="TIGR00408">
    <property type="entry name" value="proS_fam_I"/>
    <property type="match status" value="1"/>
</dbReference>
<evidence type="ECO:0000256" key="2">
    <source>
        <dbReference type="ARBA" id="ARBA00022598"/>
    </source>
</evidence>
<dbReference type="EC" id="6.1.1.15" evidence="1"/>
<evidence type="ECO:0000256" key="4">
    <source>
        <dbReference type="ARBA" id="ARBA00022840"/>
    </source>
</evidence>
<keyword evidence="4" id="KW-0067">ATP-binding</keyword>
<dbReference type="Pfam" id="PF09180">
    <property type="entry name" value="ProRS-C_1"/>
    <property type="match status" value="1"/>
</dbReference>
<dbReference type="InterPro" id="IPR016061">
    <property type="entry name" value="Pro-tRNA_ligase_II_C"/>
</dbReference>